<feature type="domain" description="DUF1266" evidence="1">
    <location>
        <begin position="65"/>
        <end position="269"/>
    </location>
</feature>
<accession>A0ABN6SDN8</accession>
<evidence type="ECO:0000259" key="1">
    <source>
        <dbReference type="Pfam" id="PF06889"/>
    </source>
</evidence>
<evidence type="ECO:0000313" key="3">
    <source>
        <dbReference type="Proteomes" id="UP001321766"/>
    </source>
</evidence>
<evidence type="ECO:0000313" key="2">
    <source>
        <dbReference type="EMBL" id="BDR53769.1"/>
    </source>
</evidence>
<keyword evidence="3" id="KW-1185">Reference proteome</keyword>
<reference evidence="2 3" key="1">
    <citation type="journal article" date="2023" name="Microbiol. Spectr.">
        <title>Symbiosis of Carpenter Bees with Uncharacterized Lactic Acid Bacteria Showing NAD Auxotrophy.</title>
        <authorList>
            <person name="Kawasaki S."/>
            <person name="Ozawa K."/>
            <person name="Mori T."/>
            <person name="Yamamoto A."/>
            <person name="Ito M."/>
            <person name="Ohkuma M."/>
            <person name="Sakamoto M."/>
            <person name="Matsutani M."/>
        </authorList>
    </citation>
    <scope>NUCLEOTIDE SEQUENCE [LARGE SCALE GENOMIC DNA]</scope>
    <source>
        <strain evidence="2 3">Kim37-2</strain>
    </source>
</reference>
<dbReference type="Pfam" id="PF06889">
    <property type="entry name" value="DUF1266"/>
    <property type="match status" value="1"/>
</dbReference>
<dbReference type="EMBL" id="AP026798">
    <property type="protein sequence ID" value="BDR53769.1"/>
    <property type="molecule type" value="Genomic_DNA"/>
</dbReference>
<gene>
    <name evidence="2" type="ORF">KIM372_16760</name>
</gene>
<protein>
    <recommendedName>
        <fullName evidence="1">DUF1266 domain-containing protein</fullName>
    </recommendedName>
</protein>
<organism evidence="2 3">
    <name type="scientific">Bombiscardovia nodaiensis</name>
    <dbReference type="NCBI Taxonomy" id="2932181"/>
    <lineage>
        <taxon>Bacteria</taxon>
        <taxon>Bacillati</taxon>
        <taxon>Actinomycetota</taxon>
        <taxon>Actinomycetes</taxon>
        <taxon>Bifidobacteriales</taxon>
        <taxon>Bifidobacteriaceae</taxon>
        <taxon>Bombiscardovia</taxon>
    </lineage>
</organism>
<dbReference type="Proteomes" id="UP001321766">
    <property type="component" value="Chromosome"/>
</dbReference>
<sequence length="271" mass="30756">MAGKLMDKLNHAMMFNNWLHFKDPSPALDPQEQWIVAFGSTIWSFLGDYVNAFESEDDQATCQKMLEKWWGVTDAESYREKTQALASHGQRGEFQPYVDLIRDFRNFVDNLSGMSKMKIGFLPTSVVSSYFKKSDTSFKQAMKDLGLDSSDLTKMLMLCYGYGEGDDFAEFIEDFANVKTTLAWDAVRVVNVSSLAYSAGYVSKEEAMQVCLQLVAPVQQAYDSWRNVAAAYVMGSWLWDERTDARLDNVSRTTAMLLNNSTTLINQVPFK</sequence>
<proteinExistence type="predicted"/>
<dbReference type="InterPro" id="IPR009677">
    <property type="entry name" value="DUF1266"/>
</dbReference>
<name>A0ABN6SDN8_9BIFI</name>